<dbReference type="PANTHER" id="PTHR30634:SF14">
    <property type="match status" value="1"/>
</dbReference>
<dbReference type="EMBL" id="CP098611">
    <property type="protein sequence ID" value="USR89985.1"/>
    <property type="molecule type" value="Genomic_DNA"/>
</dbReference>
<dbReference type="RefSeq" id="WP_252661469.1">
    <property type="nucleotide sequence ID" value="NZ_CP098611.1"/>
</dbReference>
<proteinExistence type="predicted"/>
<dbReference type="Pfam" id="PF18934">
    <property type="entry name" value="DUF5682"/>
    <property type="match status" value="1"/>
</dbReference>
<evidence type="ECO:0000313" key="3">
    <source>
        <dbReference type="Proteomes" id="UP001056708"/>
    </source>
</evidence>
<dbReference type="InterPro" id="IPR050458">
    <property type="entry name" value="LolB"/>
</dbReference>
<dbReference type="PANTHER" id="PTHR30634">
    <property type="entry name" value="OUTER MEMBRANE LOLAB LIPOPROTEIN INSERTION APPARATUS"/>
    <property type="match status" value="1"/>
</dbReference>
<dbReference type="InterPro" id="IPR043737">
    <property type="entry name" value="DUF5682"/>
</dbReference>
<feature type="region of interest" description="Disordered" evidence="1">
    <location>
        <begin position="693"/>
        <end position="751"/>
    </location>
</feature>
<dbReference type="Proteomes" id="UP001056708">
    <property type="component" value="Chromosome"/>
</dbReference>
<accession>A0ABY5ALA6</accession>
<keyword evidence="3" id="KW-1185">Reference proteome</keyword>
<sequence length="751" mass="84095">MPTRIFSIRHHGPGSAQNLQEALGAWQPQQLLIEGPPEAETVTDLARSLEPPVALLLYSYDQPQTSVYYPFTIFSPEWQALQYGLQVGIPIHWLDLPQTYQWVRDLPIASRGPAADPLQVLAQAAGEGDGDRWWEELIEQRPPSEEVFDAILEAMSALRDAVGISESDRPREAAMRQTLRRLQRESPQDRLAVICGAWHGPALSQMPPEAEDQAQLAQLQQHLPPSLPKVQATWIPWSYRQLATQQGYGAGMASPGWYHYLWESRHHPPEARTQGWLTQMAHCLREAGQPAPTGAIIEAVRLANSLAALRDRPQPGFRELQDAAQAVMLADHPIPLTQLAEGLLISDRLGWVPDDIPTTPLQQDLQQQARHLHLTLETELRILDLDLRRPRDNQRSQLFHRLLLLGIPWATLEGQPGLGTFRERWHLQWQPDLEPRLIQRCLWGSSLEVAASAYSQSESSKLDQLPLLAALLDRLFRANLPHAIQNIRDRLEAVAGQTQDLTEIADTLPPLVRIIRYGNLQETQGSVLQPICDRLILRCCLNFPNAARHLNPDAAGHLAQALLRVHGAIALLPNDSHRSRWLSCLQTLLNSPETAGLLSGISCRLLFDQQALDPDAVRHQLAWLLQSSHSLERVAYWLEGFLQGSGLLLIHDDRLLGLLDHWVRSLPEEEFLTLLPLLHRSFARFSPAERRQISQKLEQSVSPPTDPPNDPSAPSQPGLGDPNRSRQVLPVLGQLLGKPPSPSDPRASSSE</sequence>
<reference evidence="2" key="1">
    <citation type="submission" date="2022-06" db="EMBL/GenBank/DDBJ databases">
        <title>Genome sequence of Phormidium yuhuli AB48 isolated from an industrial photobioreactor environment.</title>
        <authorList>
            <person name="Qiu Y."/>
            <person name="Noonan A.J.C."/>
            <person name="Dofher K."/>
            <person name="Koch M."/>
            <person name="Kieft B."/>
            <person name="Lin X."/>
            <person name="Ziels R.M."/>
            <person name="Hallam S.J."/>
        </authorList>
    </citation>
    <scope>NUCLEOTIDE SEQUENCE</scope>
    <source>
        <strain evidence="2">AB48</strain>
    </source>
</reference>
<protein>
    <submittedName>
        <fullName evidence="2">DUF5682 family protein</fullName>
    </submittedName>
</protein>
<gene>
    <name evidence="2" type="ORF">NEA10_14125</name>
</gene>
<name>A0ABY5ALA6_9CYAN</name>
<evidence type="ECO:0000256" key="1">
    <source>
        <dbReference type="SAM" id="MobiDB-lite"/>
    </source>
</evidence>
<organism evidence="2 3">
    <name type="scientific">Phormidium yuhuli AB48</name>
    <dbReference type="NCBI Taxonomy" id="2940671"/>
    <lineage>
        <taxon>Bacteria</taxon>
        <taxon>Bacillati</taxon>
        <taxon>Cyanobacteriota</taxon>
        <taxon>Cyanophyceae</taxon>
        <taxon>Oscillatoriophycideae</taxon>
        <taxon>Oscillatoriales</taxon>
        <taxon>Oscillatoriaceae</taxon>
        <taxon>Phormidium</taxon>
        <taxon>Phormidium yuhuli</taxon>
    </lineage>
</organism>
<evidence type="ECO:0000313" key="2">
    <source>
        <dbReference type="EMBL" id="USR89985.1"/>
    </source>
</evidence>